<evidence type="ECO:0000313" key="5">
    <source>
        <dbReference type="Proteomes" id="UP001064489"/>
    </source>
</evidence>
<dbReference type="PANTHER" id="PTHR32444:SF226">
    <property type="entry name" value="BULB-TYPE LECTIN DOMAIN-CONTAINING PROTEIN"/>
    <property type="match status" value="1"/>
</dbReference>
<keyword evidence="1" id="KW-0732">Signal</keyword>
<dbReference type="Pfam" id="PF08276">
    <property type="entry name" value="PAN_2"/>
    <property type="match status" value="1"/>
</dbReference>
<comment type="caution">
    <text evidence="4">The sequence shown here is derived from an EMBL/GenBank/DDBJ whole genome shotgun (WGS) entry which is preliminary data.</text>
</comment>
<evidence type="ECO:0000313" key="4">
    <source>
        <dbReference type="EMBL" id="KAI9162427.1"/>
    </source>
</evidence>
<dbReference type="AlphaFoldDB" id="A0AAD5IHI1"/>
<feature type="domain" description="Apple" evidence="3">
    <location>
        <begin position="124"/>
        <end position="151"/>
    </location>
</feature>
<dbReference type="EMBL" id="JAJSOW010000106">
    <property type="protein sequence ID" value="KAI9162427.1"/>
    <property type="molecule type" value="Genomic_DNA"/>
</dbReference>
<dbReference type="InterPro" id="IPR036426">
    <property type="entry name" value="Bulb-type_lectin_dom_sf"/>
</dbReference>
<keyword evidence="2" id="KW-1015">Disulfide bond</keyword>
<accession>A0AAD5IHI1</accession>
<dbReference type="Proteomes" id="UP001064489">
    <property type="component" value="Chromosome 2"/>
</dbReference>
<dbReference type="InterPro" id="IPR003609">
    <property type="entry name" value="Pan_app"/>
</dbReference>
<organism evidence="4 5">
    <name type="scientific">Acer negundo</name>
    <name type="common">Box elder</name>
    <dbReference type="NCBI Taxonomy" id="4023"/>
    <lineage>
        <taxon>Eukaryota</taxon>
        <taxon>Viridiplantae</taxon>
        <taxon>Streptophyta</taxon>
        <taxon>Embryophyta</taxon>
        <taxon>Tracheophyta</taxon>
        <taxon>Spermatophyta</taxon>
        <taxon>Magnoliopsida</taxon>
        <taxon>eudicotyledons</taxon>
        <taxon>Gunneridae</taxon>
        <taxon>Pentapetalae</taxon>
        <taxon>rosids</taxon>
        <taxon>malvids</taxon>
        <taxon>Sapindales</taxon>
        <taxon>Sapindaceae</taxon>
        <taxon>Hippocastanoideae</taxon>
        <taxon>Acereae</taxon>
        <taxon>Acer</taxon>
    </lineage>
</organism>
<dbReference type="Gene3D" id="2.90.10.10">
    <property type="entry name" value="Bulb-type lectin domain"/>
    <property type="match status" value="1"/>
</dbReference>
<evidence type="ECO:0000259" key="3">
    <source>
        <dbReference type="Pfam" id="PF08276"/>
    </source>
</evidence>
<keyword evidence="5" id="KW-1185">Reference proteome</keyword>
<reference evidence="4" key="1">
    <citation type="journal article" date="2022" name="Plant J.">
        <title>Strategies of tolerance reflected in two North American maple genomes.</title>
        <authorList>
            <person name="McEvoy S.L."/>
            <person name="Sezen U.U."/>
            <person name="Trouern-Trend A."/>
            <person name="McMahon S.M."/>
            <person name="Schaberg P.G."/>
            <person name="Yang J."/>
            <person name="Wegrzyn J.L."/>
            <person name="Swenson N.G."/>
        </authorList>
    </citation>
    <scope>NUCLEOTIDE SEQUENCE</scope>
    <source>
        <strain evidence="4">91603</strain>
    </source>
</reference>
<name>A0AAD5IHI1_ACENE</name>
<dbReference type="PANTHER" id="PTHR32444">
    <property type="entry name" value="BULB-TYPE LECTIN DOMAIN-CONTAINING PROTEIN"/>
    <property type="match status" value="1"/>
</dbReference>
<proteinExistence type="predicted"/>
<evidence type="ECO:0000256" key="1">
    <source>
        <dbReference type="ARBA" id="ARBA00022729"/>
    </source>
</evidence>
<reference evidence="4" key="2">
    <citation type="submission" date="2023-02" db="EMBL/GenBank/DDBJ databases">
        <authorList>
            <person name="Swenson N.G."/>
            <person name="Wegrzyn J.L."/>
            <person name="Mcevoy S.L."/>
        </authorList>
    </citation>
    <scope>NUCLEOTIDE SEQUENCE</scope>
    <source>
        <strain evidence="4">91603</strain>
        <tissue evidence="4">Leaf</tissue>
    </source>
</reference>
<evidence type="ECO:0000256" key="2">
    <source>
        <dbReference type="ARBA" id="ARBA00023157"/>
    </source>
</evidence>
<gene>
    <name evidence="4" type="ORF">LWI28_027228</name>
</gene>
<sequence length="256" mass="28841">MDPNLTDRLIIRWRGEVKWTSGLWPNGEFKSWVVRGYNFSYNSNEQEEYFTYSVKDDVISFPTLQIDQYGSLNDDSGFSMACSEEGRDCGPYANSSAICNRGSSYFVPKFGLMSSVDGTKFRESDNMTLYDCGLKCYQNCSCVAYAATNRANDTGYRLLQGQQLKDGDELLSAFGKFNLEFFSTQDLTNHYLGVWFNRPKDVMLMLYEEDYYEPVCVANRNSPISDHSGCLTIDSSDGNLKILHSGGSPIAISSVQ</sequence>
<protein>
    <recommendedName>
        <fullName evidence="3">Apple domain-containing protein</fullName>
    </recommendedName>
</protein>